<dbReference type="InterPro" id="IPR029060">
    <property type="entry name" value="PIN-like_dom_sf"/>
</dbReference>
<accession>A0A7Y0EMJ4</accession>
<evidence type="ECO:0000256" key="2">
    <source>
        <dbReference type="ARBA" id="ARBA00022723"/>
    </source>
</evidence>
<dbReference type="Pfam" id="PF13470">
    <property type="entry name" value="PIN_3"/>
    <property type="match status" value="1"/>
</dbReference>
<name>A0A7Y0EMJ4_9BIFI</name>
<evidence type="ECO:0000256" key="3">
    <source>
        <dbReference type="ARBA" id="ARBA00022801"/>
    </source>
</evidence>
<keyword evidence="4" id="KW-0460">Magnesium</keyword>
<protein>
    <submittedName>
        <fullName evidence="6">Twitching motility protein PilT</fullName>
    </submittedName>
</protein>
<evidence type="ECO:0000259" key="5">
    <source>
        <dbReference type="Pfam" id="PF13470"/>
    </source>
</evidence>
<dbReference type="RefSeq" id="WP_169171086.1">
    <property type="nucleotide sequence ID" value="NZ_JAAIII010000001.1"/>
</dbReference>
<dbReference type="InterPro" id="IPR002716">
    <property type="entry name" value="PIN_dom"/>
</dbReference>
<organism evidence="6 7">
    <name type="scientific">Bifidobacterium oedipodis</name>
    <dbReference type="NCBI Taxonomy" id="2675322"/>
    <lineage>
        <taxon>Bacteria</taxon>
        <taxon>Bacillati</taxon>
        <taxon>Actinomycetota</taxon>
        <taxon>Actinomycetes</taxon>
        <taxon>Bifidobacteriales</taxon>
        <taxon>Bifidobacteriaceae</taxon>
        <taxon>Bifidobacterium</taxon>
    </lineage>
</organism>
<evidence type="ECO:0000256" key="4">
    <source>
        <dbReference type="ARBA" id="ARBA00022842"/>
    </source>
</evidence>
<dbReference type="Proteomes" id="UP000532194">
    <property type="component" value="Unassembled WGS sequence"/>
</dbReference>
<sequence>MSDLPRRNRRIRVMVDTNVALNYALGNEVVVDEIRCFLNTCADKDIDVLLTATSLKDMFYIMPRAYRRKLSPNSMNLPQHELDALIRDVSWHAIRDAMALYGIVGVDQDVCESAVELRRHHPDFEDNLVMSAADSMSAKYVVTYDGQLIKHFPGICMTPKHVLAWLG</sequence>
<dbReference type="GO" id="GO:0004518">
    <property type="term" value="F:nuclease activity"/>
    <property type="evidence" value="ECO:0007669"/>
    <property type="project" value="UniProtKB-KW"/>
</dbReference>
<gene>
    <name evidence="6" type="ORF">G1C95_0210</name>
</gene>
<dbReference type="AlphaFoldDB" id="A0A7Y0EMJ4"/>
<keyword evidence="1" id="KW-0540">Nuclease</keyword>
<evidence type="ECO:0000256" key="1">
    <source>
        <dbReference type="ARBA" id="ARBA00022722"/>
    </source>
</evidence>
<evidence type="ECO:0000313" key="7">
    <source>
        <dbReference type="Proteomes" id="UP000532194"/>
    </source>
</evidence>
<comment type="caution">
    <text evidence="6">The sequence shown here is derived from an EMBL/GenBank/DDBJ whole genome shotgun (WGS) entry which is preliminary data.</text>
</comment>
<dbReference type="GO" id="GO:0046872">
    <property type="term" value="F:metal ion binding"/>
    <property type="evidence" value="ECO:0007669"/>
    <property type="project" value="UniProtKB-KW"/>
</dbReference>
<dbReference type="GO" id="GO:0016787">
    <property type="term" value="F:hydrolase activity"/>
    <property type="evidence" value="ECO:0007669"/>
    <property type="project" value="UniProtKB-KW"/>
</dbReference>
<dbReference type="EMBL" id="JAAIII010000001">
    <property type="protein sequence ID" value="NMM93025.1"/>
    <property type="molecule type" value="Genomic_DNA"/>
</dbReference>
<reference evidence="6 7" key="1">
    <citation type="submission" date="2020-02" db="EMBL/GenBank/DDBJ databases">
        <title>Characterization of phylogenetic diversity of novel bifidobacterial species isolated in Czech ZOOs.</title>
        <authorList>
            <person name="Lugli G.A."/>
            <person name="Vera N.B."/>
            <person name="Ventura M."/>
        </authorList>
    </citation>
    <scope>NUCLEOTIDE SEQUENCE [LARGE SCALE GENOMIC DNA]</scope>
    <source>
        <strain evidence="6 7">DSM 109957</strain>
    </source>
</reference>
<feature type="domain" description="PIN" evidence="5">
    <location>
        <begin position="12"/>
        <end position="145"/>
    </location>
</feature>
<proteinExistence type="predicted"/>
<keyword evidence="3" id="KW-0378">Hydrolase</keyword>
<keyword evidence="7" id="KW-1185">Reference proteome</keyword>
<evidence type="ECO:0000313" key="6">
    <source>
        <dbReference type="EMBL" id="NMM93025.1"/>
    </source>
</evidence>
<dbReference type="SUPFAM" id="SSF88723">
    <property type="entry name" value="PIN domain-like"/>
    <property type="match status" value="1"/>
</dbReference>
<keyword evidence="2" id="KW-0479">Metal-binding</keyword>